<organism evidence="2 3">
    <name type="scientific">Oryza sativa subsp. japonica</name>
    <name type="common">Rice</name>
    <dbReference type="NCBI Taxonomy" id="39947"/>
    <lineage>
        <taxon>Eukaryota</taxon>
        <taxon>Viridiplantae</taxon>
        <taxon>Streptophyta</taxon>
        <taxon>Embryophyta</taxon>
        <taxon>Tracheophyta</taxon>
        <taxon>Spermatophyta</taxon>
        <taxon>Magnoliopsida</taxon>
        <taxon>Liliopsida</taxon>
        <taxon>Poales</taxon>
        <taxon>Poaceae</taxon>
        <taxon>BOP clade</taxon>
        <taxon>Oryzoideae</taxon>
        <taxon>Oryzeae</taxon>
        <taxon>Oryzinae</taxon>
        <taxon>Oryza</taxon>
        <taxon>Oryza sativa</taxon>
    </lineage>
</organism>
<sequence length="142" mass="14216">MSAPDTDPILGGALSICCWCCAAAAVDTFMVPSGPYLRGRPRFLLTGSMGVADGGTVGEPAPAEAETEAMLLCINGGGGGAASIWNCMPASGPGPMDWRIAVGLIPMLGMGRMTDGPPCIPASGDALCPPPPPPPPSIRCCC</sequence>
<feature type="signal peptide" evidence="1">
    <location>
        <begin position="1"/>
        <end position="25"/>
    </location>
</feature>
<keyword evidence="1" id="KW-0732">Signal</keyword>
<name>A0A0P0WGP1_ORYSJ</name>
<reference evidence="2 3" key="1">
    <citation type="journal article" date="2005" name="Nature">
        <title>The map-based sequence of the rice genome.</title>
        <authorList>
            <consortium name="International rice genome sequencing project (IRGSP)"/>
            <person name="Matsumoto T."/>
            <person name="Wu J."/>
            <person name="Kanamori H."/>
            <person name="Katayose Y."/>
            <person name="Fujisawa M."/>
            <person name="Namiki N."/>
            <person name="Mizuno H."/>
            <person name="Yamamoto K."/>
            <person name="Antonio B.A."/>
            <person name="Baba T."/>
            <person name="Sakata K."/>
            <person name="Nagamura Y."/>
            <person name="Aoki H."/>
            <person name="Arikawa K."/>
            <person name="Arita K."/>
            <person name="Bito T."/>
            <person name="Chiden Y."/>
            <person name="Fujitsuka N."/>
            <person name="Fukunaka R."/>
            <person name="Hamada M."/>
            <person name="Harada C."/>
            <person name="Hayashi A."/>
            <person name="Hijishita S."/>
            <person name="Honda M."/>
            <person name="Hosokawa S."/>
            <person name="Ichikawa Y."/>
            <person name="Idonuma A."/>
            <person name="Iijima M."/>
            <person name="Ikeda M."/>
            <person name="Ikeno M."/>
            <person name="Ito K."/>
            <person name="Ito S."/>
            <person name="Ito T."/>
            <person name="Ito Y."/>
            <person name="Ito Y."/>
            <person name="Iwabuchi A."/>
            <person name="Kamiya K."/>
            <person name="Karasawa W."/>
            <person name="Kurita K."/>
            <person name="Katagiri S."/>
            <person name="Kikuta A."/>
            <person name="Kobayashi H."/>
            <person name="Kobayashi N."/>
            <person name="Machita K."/>
            <person name="Maehara T."/>
            <person name="Masukawa M."/>
            <person name="Mizubayashi T."/>
            <person name="Mukai Y."/>
            <person name="Nagasaki H."/>
            <person name="Nagata Y."/>
            <person name="Naito S."/>
            <person name="Nakashima M."/>
            <person name="Nakama Y."/>
            <person name="Nakamichi Y."/>
            <person name="Nakamura M."/>
            <person name="Meguro A."/>
            <person name="Negishi M."/>
            <person name="Ohta I."/>
            <person name="Ohta T."/>
            <person name="Okamoto M."/>
            <person name="Ono N."/>
            <person name="Saji S."/>
            <person name="Sakaguchi M."/>
            <person name="Sakai K."/>
            <person name="Shibata M."/>
            <person name="Shimokawa T."/>
            <person name="Song J."/>
            <person name="Takazaki Y."/>
            <person name="Terasawa K."/>
            <person name="Tsugane M."/>
            <person name="Tsuji K."/>
            <person name="Ueda S."/>
            <person name="Waki K."/>
            <person name="Yamagata H."/>
            <person name="Yamamoto M."/>
            <person name="Yamamoto S."/>
            <person name="Yamane H."/>
            <person name="Yoshiki S."/>
            <person name="Yoshihara R."/>
            <person name="Yukawa K."/>
            <person name="Zhong H."/>
            <person name="Yano M."/>
            <person name="Yuan Q."/>
            <person name="Ouyang S."/>
            <person name="Liu J."/>
            <person name="Jones K.M."/>
            <person name="Gansberger K."/>
            <person name="Moffat K."/>
            <person name="Hill J."/>
            <person name="Bera J."/>
            <person name="Fadrosh D."/>
            <person name="Jin S."/>
            <person name="Johri S."/>
            <person name="Kim M."/>
            <person name="Overton L."/>
            <person name="Reardon M."/>
            <person name="Tsitrin T."/>
            <person name="Vuong H."/>
            <person name="Weaver B."/>
            <person name="Ciecko A."/>
            <person name="Tallon L."/>
            <person name="Jackson J."/>
            <person name="Pai G."/>
            <person name="Aken S.V."/>
            <person name="Utterback T."/>
            <person name="Reidmuller S."/>
            <person name="Feldblyum T."/>
            <person name="Hsiao J."/>
            <person name="Zismann V."/>
            <person name="Iobst S."/>
            <person name="de Vazeille A.R."/>
            <person name="Buell C.R."/>
            <person name="Ying K."/>
            <person name="Li Y."/>
            <person name="Lu T."/>
            <person name="Huang Y."/>
            <person name="Zhao Q."/>
            <person name="Feng Q."/>
            <person name="Zhang L."/>
            <person name="Zhu J."/>
            <person name="Weng Q."/>
            <person name="Mu J."/>
            <person name="Lu Y."/>
            <person name="Fan D."/>
            <person name="Liu Y."/>
            <person name="Guan J."/>
            <person name="Zhang Y."/>
            <person name="Yu S."/>
            <person name="Liu X."/>
            <person name="Zhang Y."/>
            <person name="Hong G."/>
            <person name="Han B."/>
            <person name="Choisne N."/>
            <person name="Demange N."/>
            <person name="Orjeda G."/>
            <person name="Samain S."/>
            <person name="Cattolico L."/>
            <person name="Pelletier E."/>
            <person name="Couloux A."/>
            <person name="Segurens B."/>
            <person name="Wincker P."/>
            <person name="D'Hont A."/>
            <person name="Scarpelli C."/>
            <person name="Weissenbach J."/>
            <person name="Salanoubat M."/>
            <person name="Quetier F."/>
            <person name="Yu Y."/>
            <person name="Kim H.R."/>
            <person name="Rambo T."/>
            <person name="Currie J."/>
            <person name="Collura K."/>
            <person name="Luo M."/>
            <person name="Yang T."/>
            <person name="Ammiraju J.S.S."/>
            <person name="Engler F."/>
            <person name="Soderlund C."/>
            <person name="Wing R.A."/>
            <person name="Palmer L.E."/>
            <person name="de la Bastide M."/>
            <person name="Spiegel L."/>
            <person name="Nascimento L."/>
            <person name="Zutavern T."/>
            <person name="O'Shaughnessy A."/>
            <person name="Dike S."/>
            <person name="Dedhia N."/>
            <person name="Preston R."/>
            <person name="Balija V."/>
            <person name="McCombie W.R."/>
            <person name="Chow T."/>
            <person name="Chen H."/>
            <person name="Chung M."/>
            <person name="Chen C."/>
            <person name="Shaw J."/>
            <person name="Wu H."/>
            <person name="Hsiao K."/>
            <person name="Chao Y."/>
            <person name="Chu M."/>
            <person name="Cheng C."/>
            <person name="Hour A."/>
            <person name="Lee P."/>
            <person name="Lin S."/>
            <person name="Lin Y."/>
            <person name="Liou J."/>
            <person name="Liu S."/>
            <person name="Hsing Y."/>
            <person name="Raghuvanshi S."/>
            <person name="Mohanty A."/>
            <person name="Bharti A.K."/>
            <person name="Gaur A."/>
            <person name="Gupta V."/>
            <person name="Kumar D."/>
            <person name="Ravi V."/>
            <person name="Vij S."/>
            <person name="Kapur A."/>
            <person name="Khurana P."/>
            <person name="Khurana P."/>
            <person name="Khurana J.P."/>
            <person name="Tyagi A.K."/>
            <person name="Gaikwad K."/>
            <person name="Singh A."/>
            <person name="Dalal V."/>
            <person name="Srivastava S."/>
            <person name="Dixit A."/>
            <person name="Pal A.K."/>
            <person name="Ghazi I.A."/>
            <person name="Yadav M."/>
            <person name="Pandit A."/>
            <person name="Bhargava A."/>
            <person name="Sureshbabu K."/>
            <person name="Batra K."/>
            <person name="Sharma T.R."/>
            <person name="Mohapatra T."/>
            <person name="Singh N.K."/>
            <person name="Messing J."/>
            <person name="Nelson A.B."/>
            <person name="Fuks G."/>
            <person name="Kavchok S."/>
            <person name="Keizer G."/>
            <person name="Linton E."/>
            <person name="Llaca V."/>
            <person name="Song R."/>
            <person name="Tanyolac B."/>
            <person name="Young S."/>
            <person name="Ho-Il K."/>
            <person name="Hahn J.H."/>
            <person name="Sangsakoo G."/>
            <person name="Vanavichit A."/>
            <person name="de Mattos Luiz.A.T."/>
            <person name="Zimmer P.D."/>
            <person name="Malone G."/>
            <person name="Dellagostin O."/>
            <person name="de Oliveira A.C."/>
            <person name="Bevan M."/>
            <person name="Bancroft I."/>
            <person name="Minx P."/>
            <person name="Cordum H."/>
            <person name="Wilson R."/>
            <person name="Cheng Z."/>
            <person name="Jin W."/>
            <person name="Jiang J."/>
            <person name="Leong S.A."/>
            <person name="Iwama H."/>
            <person name="Gojobori T."/>
            <person name="Itoh T."/>
            <person name="Niimura Y."/>
            <person name="Fujii Y."/>
            <person name="Habara T."/>
            <person name="Sakai H."/>
            <person name="Sato Y."/>
            <person name="Wilson G."/>
            <person name="Kumar K."/>
            <person name="McCouch S."/>
            <person name="Juretic N."/>
            <person name="Hoen D."/>
            <person name="Wright S."/>
            <person name="Bruskiewich R."/>
            <person name="Bureau T."/>
            <person name="Miyao A."/>
            <person name="Hirochika H."/>
            <person name="Nishikawa T."/>
            <person name="Kadowaki K."/>
            <person name="Sugiura M."/>
            <person name="Burr B."/>
            <person name="Sasaki T."/>
        </authorList>
    </citation>
    <scope>NUCLEOTIDE SEQUENCE [LARGE SCALE GENOMIC DNA]</scope>
    <source>
        <strain evidence="3">cv. Nipponbare</strain>
    </source>
</reference>
<feature type="chain" id="PRO_5024304518" evidence="1">
    <location>
        <begin position="26"/>
        <end position="142"/>
    </location>
</feature>
<reference evidence="3" key="2">
    <citation type="journal article" date="2008" name="Nucleic Acids Res.">
        <title>The rice annotation project database (RAP-DB): 2008 update.</title>
        <authorList>
            <consortium name="The rice annotation project (RAP)"/>
        </authorList>
    </citation>
    <scope>GENOME REANNOTATION</scope>
    <source>
        <strain evidence="3">cv. Nipponbare</strain>
    </source>
</reference>
<evidence type="ECO:0000256" key="1">
    <source>
        <dbReference type="SAM" id="SignalP"/>
    </source>
</evidence>
<protein>
    <submittedName>
        <fullName evidence="2">Os04g0684000 protein</fullName>
    </submittedName>
</protein>
<gene>
    <name evidence="2" type="ordered locus">Os04g0684000</name>
</gene>
<evidence type="ECO:0000313" key="2">
    <source>
        <dbReference type="EMBL" id="BAF16221.1"/>
    </source>
</evidence>
<evidence type="ECO:0000313" key="3">
    <source>
        <dbReference type="Proteomes" id="UP000000763"/>
    </source>
</evidence>
<dbReference type="Proteomes" id="UP000000763">
    <property type="component" value="Chromosome 4"/>
</dbReference>
<proteinExistence type="predicted"/>
<dbReference type="EMBL" id="AP008210">
    <property type="protein sequence ID" value="BAF16221.1"/>
    <property type="molecule type" value="Genomic_DNA"/>
</dbReference>
<dbReference type="Gramene" id="Os04t0684000-01">
    <property type="protein sequence ID" value="Os04t0684000-01"/>
    <property type="gene ID" value="Os04g0684000"/>
</dbReference>
<accession>A0A0P0WGP1</accession>
<dbReference type="KEGG" id="dosa:Os04g0684000"/>
<dbReference type="AlphaFoldDB" id="A0A0P0WGP1"/>